<dbReference type="EMBL" id="CAJVRL010000078">
    <property type="protein sequence ID" value="CAG8957381.1"/>
    <property type="molecule type" value="Genomic_DNA"/>
</dbReference>
<dbReference type="Proteomes" id="UP000696280">
    <property type="component" value="Unassembled WGS sequence"/>
</dbReference>
<feature type="region of interest" description="Disordered" evidence="1">
    <location>
        <begin position="1"/>
        <end position="79"/>
    </location>
</feature>
<dbReference type="OrthoDB" id="10464661at2759"/>
<name>A0A9N9PRX2_9HELO</name>
<keyword evidence="3" id="KW-1185">Reference proteome</keyword>
<organism evidence="2 3">
    <name type="scientific">Hymenoscyphus fraxineus</name>
    <dbReference type="NCBI Taxonomy" id="746836"/>
    <lineage>
        <taxon>Eukaryota</taxon>
        <taxon>Fungi</taxon>
        <taxon>Dikarya</taxon>
        <taxon>Ascomycota</taxon>
        <taxon>Pezizomycotina</taxon>
        <taxon>Leotiomycetes</taxon>
        <taxon>Helotiales</taxon>
        <taxon>Helotiaceae</taxon>
        <taxon>Hymenoscyphus</taxon>
    </lineage>
</organism>
<sequence>MPLNVTRNQIVHSLPENSNPEPLSQSAIQAQRLTVGSPNSATTREAERHGHQPHIAHNSTSSRGNRVPPGSGPKESTFEEGQIVFLRRTAELYATVPSSSKLDHPGIILSIDGDSCEVVSMGSRKDGTSMEIVSKVHRTDGVSNHLVLESEEDYDFNRVGGNQANKKEWEKNGDFVHLRHVNTFKLSDLQLYGNARFKLAPESLETLKNGFASLRKIGKHIRKSHVKNSELFCRHTLALQPLNKHFINP</sequence>
<evidence type="ECO:0000313" key="2">
    <source>
        <dbReference type="EMBL" id="CAG8957381.1"/>
    </source>
</evidence>
<dbReference type="AlphaFoldDB" id="A0A9N9PRX2"/>
<feature type="compositionally biased region" description="Polar residues" evidence="1">
    <location>
        <begin position="1"/>
        <end position="43"/>
    </location>
</feature>
<comment type="caution">
    <text evidence="2">The sequence shown here is derived from an EMBL/GenBank/DDBJ whole genome shotgun (WGS) entry which is preliminary data.</text>
</comment>
<reference evidence="2" key="1">
    <citation type="submission" date="2021-07" db="EMBL/GenBank/DDBJ databases">
        <authorList>
            <person name="Durling M."/>
        </authorList>
    </citation>
    <scope>NUCLEOTIDE SEQUENCE</scope>
</reference>
<gene>
    <name evidence="2" type="ORF">HYFRA_00010807</name>
</gene>
<proteinExistence type="predicted"/>
<accession>A0A9N9PRX2</accession>
<evidence type="ECO:0000313" key="3">
    <source>
        <dbReference type="Proteomes" id="UP000696280"/>
    </source>
</evidence>
<protein>
    <submittedName>
        <fullName evidence="2">Uncharacterized protein</fullName>
    </submittedName>
</protein>
<evidence type="ECO:0000256" key="1">
    <source>
        <dbReference type="SAM" id="MobiDB-lite"/>
    </source>
</evidence>